<protein>
    <recommendedName>
        <fullName evidence="9">DUF676 domain-containing protein</fullName>
    </recommendedName>
</protein>
<evidence type="ECO:0000256" key="6">
    <source>
        <dbReference type="ARBA" id="ARBA00023136"/>
    </source>
</evidence>
<dbReference type="OrthoDB" id="427518at2759"/>
<dbReference type="GO" id="GO:0016020">
    <property type="term" value="C:membrane"/>
    <property type="evidence" value="ECO:0007669"/>
    <property type="project" value="UniProtKB-SubCell"/>
</dbReference>
<keyword evidence="8" id="KW-1185">Reference proteome</keyword>
<comment type="subcellular location">
    <subcellularLocation>
        <location evidence="2">Endoplasmic reticulum</location>
    </subcellularLocation>
    <subcellularLocation>
        <location evidence="3">Membrane</location>
    </subcellularLocation>
    <subcellularLocation>
        <location evidence="1">Mitochondrion</location>
    </subcellularLocation>
</comment>
<accession>A0A319CSN7</accession>
<evidence type="ECO:0008006" key="9">
    <source>
        <dbReference type="Google" id="ProtNLM"/>
    </source>
</evidence>
<dbReference type="InterPro" id="IPR052374">
    <property type="entry name" value="SERAC1"/>
</dbReference>
<gene>
    <name evidence="7" type="ORF">BO71DRAFT_445878</name>
</gene>
<evidence type="ECO:0000256" key="1">
    <source>
        <dbReference type="ARBA" id="ARBA00004173"/>
    </source>
</evidence>
<keyword evidence="6" id="KW-0472">Membrane</keyword>
<dbReference type="PANTHER" id="PTHR48182:SF2">
    <property type="entry name" value="PROTEIN SERAC1"/>
    <property type="match status" value="1"/>
</dbReference>
<evidence type="ECO:0000256" key="5">
    <source>
        <dbReference type="ARBA" id="ARBA00023128"/>
    </source>
</evidence>
<dbReference type="AlphaFoldDB" id="A0A319CSN7"/>
<dbReference type="GO" id="GO:0005739">
    <property type="term" value="C:mitochondrion"/>
    <property type="evidence" value="ECO:0007669"/>
    <property type="project" value="UniProtKB-SubCell"/>
</dbReference>
<name>A0A319CSN7_9EURO</name>
<evidence type="ECO:0000256" key="3">
    <source>
        <dbReference type="ARBA" id="ARBA00004370"/>
    </source>
</evidence>
<dbReference type="Proteomes" id="UP000247810">
    <property type="component" value="Unassembled WGS sequence"/>
</dbReference>
<dbReference type="EMBL" id="KZ826229">
    <property type="protein sequence ID" value="PYH87499.1"/>
    <property type="molecule type" value="Genomic_DNA"/>
</dbReference>
<dbReference type="InterPro" id="IPR029058">
    <property type="entry name" value="AB_hydrolase_fold"/>
</dbReference>
<dbReference type="PANTHER" id="PTHR48182">
    <property type="entry name" value="PROTEIN SERAC1"/>
    <property type="match status" value="1"/>
</dbReference>
<organism evidence="7 8">
    <name type="scientific">Aspergillus ellipticus CBS 707.79</name>
    <dbReference type="NCBI Taxonomy" id="1448320"/>
    <lineage>
        <taxon>Eukaryota</taxon>
        <taxon>Fungi</taxon>
        <taxon>Dikarya</taxon>
        <taxon>Ascomycota</taxon>
        <taxon>Pezizomycotina</taxon>
        <taxon>Eurotiomycetes</taxon>
        <taxon>Eurotiomycetidae</taxon>
        <taxon>Eurotiales</taxon>
        <taxon>Aspergillaceae</taxon>
        <taxon>Aspergillus</taxon>
        <taxon>Aspergillus subgen. Circumdati</taxon>
    </lineage>
</organism>
<keyword evidence="5" id="KW-0496">Mitochondrion</keyword>
<evidence type="ECO:0000313" key="7">
    <source>
        <dbReference type="EMBL" id="PYH87499.1"/>
    </source>
</evidence>
<proteinExistence type="predicted"/>
<sequence>MSLKLIKDKGDARVDIIFVHGFKASEEEPVWTSSATSAFWPDKFLPGKVPEARIFSYEYECPLDKFWNIDDDMITVESNEMLEMVMDQRSEPDKQKRPVIFIAHCLGGLIVEN</sequence>
<feature type="non-terminal residue" evidence="7">
    <location>
        <position position="113"/>
    </location>
</feature>
<dbReference type="GO" id="GO:0005783">
    <property type="term" value="C:endoplasmic reticulum"/>
    <property type="evidence" value="ECO:0007669"/>
    <property type="project" value="UniProtKB-SubCell"/>
</dbReference>
<keyword evidence="4" id="KW-0256">Endoplasmic reticulum</keyword>
<dbReference type="SUPFAM" id="SSF53474">
    <property type="entry name" value="alpha/beta-Hydrolases"/>
    <property type="match status" value="1"/>
</dbReference>
<evidence type="ECO:0000313" key="8">
    <source>
        <dbReference type="Proteomes" id="UP000247810"/>
    </source>
</evidence>
<evidence type="ECO:0000256" key="2">
    <source>
        <dbReference type="ARBA" id="ARBA00004240"/>
    </source>
</evidence>
<evidence type="ECO:0000256" key="4">
    <source>
        <dbReference type="ARBA" id="ARBA00022824"/>
    </source>
</evidence>
<dbReference type="VEuPathDB" id="FungiDB:BO71DRAFT_445878"/>
<reference evidence="7 8" key="1">
    <citation type="submission" date="2018-02" db="EMBL/GenBank/DDBJ databases">
        <title>The genomes of Aspergillus section Nigri reveals drivers in fungal speciation.</title>
        <authorList>
            <consortium name="DOE Joint Genome Institute"/>
            <person name="Vesth T.C."/>
            <person name="Nybo J."/>
            <person name="Theobald S."/>
            <person name="Brandl J."/>
            <person name="Frisvad J.C."/>
            <person name="Nielsen K.F."/>
            <person name="Lyhne E.K."/>
            <person name="Kogle M.E."/>
            <person name="Kuo A."/>
            <person name="Riley R."/>
            <person name="Clum A."/>
            <person name="Nolan M."/>
            <person name="Lipzen A."/>
            <person name="Salamov A."/>
            <person name="Henrissat B."/>
            <person name="Wiebenga A."/>
            <person name="De vries R.P."/>
            <person name="Grigoriev I.V."/>
            <person name="Mortensen U.H."/>
            <person name="Andersen M.R."/>
            <person name="Baker S.E."/>
        </authorList>
    </citation>
    <scope>NUCLEOTIDE SEQUENCE [LARGE SCALE GENOMIC DNA]</scope>
    <source>
        <strain evidence="7 8">CBS 707.79</strain>
    </source>
</reference>